<sequence length="604" mass="64628">MLLVAPLIALGLSVAAASTSISPRIVHESRASVPAGWRVLRRAEPSTILPLRIGLAQSNIDNIEAFLLDVSHPDSPNFGNHWSPQQVVDTFRPSAETVDTVRAWLLESGLEEKRVKLVKGGSWISGRRTHVELITPTLHFDVKHKRDTHRKLGSRDVSAKNAGQPGFGASFPKTTGTIQEIKNELEDCDQQITPNCLRALYEFQYVPVAPHKNSLAVAEYTPQAYVGADLDMFFTNFSPSQVGERPNLNSIDGGYLDANNSGFFVNGESNLDLQYSMSLVGSEQTVTLYQVGDEIEGASESFNNLLDALDGSYCTFEGGDDPSFDGIYPDPYGGYQGPEACGTVTPAYILSTSCSHEEANLTPFYMERQCADVWQLGLMGTTILYSSGDYGVAGAGGICLNPNGSQTYGGTIFNPKFPSTCPYVTSVGATQVNPGASVFEPESACEQVIYSGGGWSNVFAMSSYQKTAVESYLTQYPPPYPADIWNSTSTSRAFPDIAANGANYVVAVQGAFLLVYGTSCASPVSAAILSAVNDARLALGKGPVGFINPTIYTAHGMAAFNDITNGTNPGCGTDGYHAQPGWDPVTGVGTPNFPKLLELFLSLP</sequence>
<dbReference type="STRING" id="139825.A0A401H341"/>
<dbReference type="InParanoid" id="A0A401H341"/>
<feature type="active site" description="Charge relay system" evidence="15">
    <location>
        <position position="519"/>
    </location>
</feature>
<feature type="region of interest" description="Disordered" evidence="16">
    <location>
        <begin position="149"/>
        <end position="173"/>
    </location>
</feature>
<comment type="caution">
    <text evidence="19">The sequence shown here is derived from an EMBL/GenBank/DDBJ whole genome shotgun (WGS) entry which is preliminary data.</text>
</comment>
<comment type="catalytic activity">
    <reaction evidence="1">
        <text>Release of an N-terminal tripeptide from a polypeptide.</text>
        <dbReference type="EC" id="3.4.14.10"/>
    </reaction>
</comment>
<evidence type="ECO:0000256" key="8">
    <source>
        <dbReference type="ARBA" id="ARBA00022729"/>
    </source>
</evidence>
<evidence type="ECO:0000256" key="14">
    <source>
        <dbReference type="ARBA" id="ARBA00023180"/>
    </source>
</evidence>
<dbReference type="PANTHER" id="PTHR14218">
    <property type="entry name" value="PROTEASE S8 TRIPEPTIDYL PEPTIDASE I CLN2"/>
    <property type="match status" value="1"/>
</dbReference>
<keyword evidence="5" id="KW-0964">Secreted</keyword>
<dbReference type="OrthoDB" id="409122at2759"/>
<keyword evidence="10 15" id="KW-0720">Serine protease</keyword>
<evidence type="ECO:0000256" key="3">
    <source>
        <dbReference type="ARBA" id="ARBA00004239"/>
    </source>
</evidence>
<accession>A0A401H341</accession>
<dbReference type="GeneID" id="38785748"/>
<dbReference type="GO" id="GO:0006508">
    <property type="term" value="P:proteolysis"/>
    <property type="evidence" value="ECO:0007669"/>
    <property type="project" value="UniProtKB-KW"/>
</dbReference>
<dbReference type="GO" id="GO:0046872">
    <property type="term" value="F:metal ion binding"/>
    <property type="evidence" value="ECO:0007669"/>
    <property type="project" value="UniProtKB-UniRule"/>
</dbReference>
<gene>
    <name evidence="19" type="ORF">SCP_1402380</name>
</gene>
<keyword evidence="6 15" id="KW-0645">Protease</keyword>
<evidence type="ECO:0000256" key="4">
    <source>
        <dbReference type="ARBA" id="ARBA00012462"/>
    </source>
</evidence>
<evidence type="ECO:0000256" key="11">
    <source>
        <dbReference type="ARBA" id="ARBA00022837"/>
    </source>
</evidence>
<dbReference type="InterPro" id="IPR036852">
    <property type="entry name" value="Peptidase_S8/S53_dom_sf"/>
</dbReference>
<dbReference type="InterPro" id="IPR015366">
    <property type="entry name" value="S53_propep"/>
</dbReference>
<dbReference type="InterPro" id="IPR030400">
    <property type="entry name" value="Sedolisin_dom"/>
</dbReference>
<dbReference type="AlphaFoldDB" id="A0A401H341"/>
<evidence type="ECO:0000256" key="12">
    <source>
        <dbReference type="ARBA" id="ARBA00023026"/>
    </source>
</evidence>
<keyword evidence="9 15" id="KW-0378">Hydrolase</keyword>
<evidence type="ECO:0000256" key="6">
    <source>
        <dbReference type="ARBA" id="ARBA00022670"/>
    </source>
</evidence>
<feature type="binding site" evidence="15">
    <location>
        <position position="563"/>
    </location>
    <ligand>
        <name>Ca(2+)</name>
        <dbReference type="ChEBI" id="CHEBI:29108"/>
    </ligand>
</feature>
<evidence type="ECO:0000259" key="18">
    <source>
        <dbReference type="PROSITE" id="PS51695"/>
    </source>
</evidence>
<dbReference type="EMBL" id="BFAD01000014">
    <property type="protein sequence ID" value="GBE88831.1"/>
    <property type="molecule type" value="Genomic_DNA"/>
</dbReference>
<evidence type="ECO:0000256" key="9">
    <source>
        <dbReference type="ARBA" id="ARBA00022801"/>
    </source>
</evidence>
<feature type="binding site" evidence="15">
    <location>
        <position position="562"/>
    </location>
    <ligand>
        <name>Ca(2+)</name>
        <dbReference type="ChEBI" id="CHEBI:29108"/>
    </ligand>
</feature>
<evidence type="ECO:0000256" key="15">
    <source>
        <dbReference type="PROSITE-ProRule" id="PRU01032"/>
    </source>
</evidence>
<dbReference type="GO" id="GO:0004252">
    <property type="term" value="F:serine-type endopeptidase activity"/>
    <property type="evidence" value="ECO:0007669"/>
    <property type="project" value="UniProtKB-UniRule"/>
</dbReference>
<dbReference type="SUPFAM" id="SSF54897">
    <property type="entry name" value="Protease propeptides/inhibitors"/>
    <property type="match status" value="1"/>
</dbReference>
<evidence type="ECO:0000313" key="20">
    <source>
        <dbReference type="Proteomes" id="UP000287166"/>
    </source>
</evidence>
<evidence type="ECO:0000256" key="16">
    <source>
        <dbReference type="SAM" id="MobiDB-lite"/>
    </source>
</evidence>
<keyword evidence="7 15" id="KW-0479">Metal-binding</keyword>
<keyword evidence="20" id="KW-1185">Reference proteome</keyword>
<evidence type="ECO:0000256" key="17">
    <source>
        <dbReference type="SAM" id="SignalP"/>
    </source>
</evidence>
<comment type="cofactor">
    <cofactor evidence="15">
        <name>Ca(2+)</name>
        <dbReference type="ChEBI" id="CHEBI:29108"/>
    </cofactor>
    <text evidence="15">Binds 1 Ca(2+) ion per subunit.</text>
</comment>
<evidence type="ECO:0000256" key="1">
    <source>
        <dbReference type="ARBA" id="ARBA00001910"/>
    </source>
</evidence>
<feature type="chain" id="PRO_5019459477" description="tripeptidyl-peptidase II" evidence="17">
    <location>
        <begin position="18"/>
        <end position="604"/>
    </location>
</feature>
<comment type="function">
    <text evidence="2">Secreted tripeptidyl-peptidase which degrades proteins at acidic pHs and is involved in virulence.</text>
</comment>
<keyword evidence="11 15" id="KW-0106">Calcium</keyword>
<dbReference type="EC" id="3.4.14.10" evidence="4"/>
<dbReference type="Pfam" id="PF09286">
    <property type="entry name" value="Pro-kuma_activ"/>
    <property type="match status" value="1"/>
</dbReference>
<dbReference type="PANTHER" id="PTHR14218:SF19">
    <property type="entry name" value="SERINE PROTEASE AORO, PUTATIVE (AFU_ORTHOLOGUE AFUA_6G10250)-RELATED"/>
    <property type="match status" value="1"/>
</dbReference>
<dbReference type="RefSeq" id="XP_027619744.1">
    <property type="nucleotide sequence ID" value="XM_027763943.1"/>
</dbReference>
<dbReference type="PROSITE" id="PS51695">
    <property type="entry name" value="SEDOLISIN"/>
    <property type="match status" value="1"/>
</dbReference>
<feature type="active site" description="Charge relay system" evidence="15">
    <location>
        <position position="268"/>
    </location>
</feature>
<proteinExistence type="predicted"/>
<evidence type="ECO:0000256" key="5">
    <source>
        <dbReference type="ARBA" id="ARBA00022525"/>
    </source>
</evidence>
<dbReference type="SUPFAM" id="SSF52743">
    <property type="entry name" value="Subtilisin-like"/>
    <property type="match status" value="1"/>
</dbReference>
<feature type="binding site" evidence="15">
    <location>
        <position position="583"/>
    </location>
    <ligand>
        <name>Ca(2+)</name>
        <dbReference type="ChEBI" id="CHEBI:29108"/>
    </ligand>
</feature>
<feature type="signal peptide" evidence="17">
    <location>
        <begin position="1"/>
        <end position="17"/>
    </location>
</feature>
<evidence type="ECO:0000256" key="7">
    <source>
        <dbReference type="ARBA" id="ARBA00022723"/>
    </source>
</evidence>
<feature type="binding site" evidence="15">
    <location>
        <position position="581"/>
    </location>
    <ligand>
        <name>Ca(2+)</name>
        <dbReference type="ChEBI" id="CHEBI:29108"/>
    </ligand>
</feature>
<evidence type="ECO:0000256" key="13">
    <source>
        <dbReference type="ARBA" id="ARBA00023145"/>
    </source>
</evidence>
<dbReference type="InterPro" id="IPR050819">
    <property type="entry name" value="Tripeptidyl-peptidase_I"/>
</dbReference>
<keyword evidence="12" id="KW-0843">Virulence</keyword>
<feature type="domain" description="Peptidase S53" evidence="18">
    <location>
        <begin position="191"/>
        <end position="603"/>
    </location>
</feature>
<dbReference type="GO" id="GO:0008240">
    <property type="term" value="F:tripeptidyl-peptidase activity"/>
    <property type="evidence" value="ECO:0007669"/>
    <property type="project" value="UniProtKB-EC"/>
</dbReference>
<feature type="active site" description="Charge relay system" evidence="15">
    <location>
        <position position="272"/>
    </location>
</feature>
<dbReference type="SMART" id="SM00944">
    <property type="entry name" value="Pro-kuma_activ"/>
    <property type="match status" value="1"/>
</dbReference>
<reference evidence="19 20" key="1">
    <citation type="journal article" date="2018" name="Sci. Rep.">
        <title>Genome sequence of the cauliflower mushroom Sparassis crispa (Hanabiratake) and its association with beneficial usage.</title>
        <authorList>
            <person name="Kiyama R."/>
            <person name="Furutani Y."/>
            <person name="Kawaguchi K."/>
            <person name="Nakanishi T."/>
        </authorList>
    </citation>
    <scope>NUCLEOTIDE SEQUENCE [LARGE SCALE GENOMIC DNA]</scope>
</reference>
<dbReference type="FunFam" id="3.40.50.200:FF:000015">
    <property type="entry name" value="Tripeptidyl peptidase A"/>
    <property type="match status" value="1"/>
</dbReference>
<protein>
    <recommendedName>
        <fullName evidence="4">tripeptidyl-peptidase II</fullName>
        <ecNumber evidence="4">3.4.14.10</ecNumber>
    </recommendedName>
</protein>
<keyword evidence="14" id="KW-0325">Glycoprotein</keyword>
<dbReference type="CDD" id="cd04056">
    <property type="entry name" value="Peptidases_S53"/>
    <property type="match status" value="1"/>
</dbReference>
<organism evidence="19 20">
    <name type="scientific">Sparassis crispa</name>
    <dbReference type="NCBI Taxonomy" id="139825"/>
    <lineage>
        <taxon>Eukaryota</taxon>
        <taxon>Fungi</taxon>
        <taxon>Dikarya</taxon>
        <taxon>Basidiomycota</taxon>
        <taxon>Agaricomycotina</taxon>
        <taxon>Agaricomycetes</taxon>
        <taxon>Polyporales</taxon>
        <taxon>Sparassidaceae</taxon>
        <taxon>Sparassis</taxon>
    </lineage>
</organism>
<keyword evidence="8 17" id="KW-0732">Signal</keyword>
<comment type="subcellular location">
    <subcellularLocation>
        <location evidence="3">Secreted</location>
        <location evidence="3">Extracellular space</location>
    </subcellularLocation>
</comment>
<dbReference type="GO" id="GO:0005576">
    <property type="term" value="C:extracellular region"/>
    <property type="evidence" value="ECO:0007669"/>
    <property type="project" value="UniProtKB-SubCell"/>
</dbReference>
<evidence type="ECO:0000256" key="2">
    <source>
        <dbReference type="ARBA" id="ARBA00002451"/>
    </source>
</evidence>
<keyword evidence="13" id="KW-0865">Zymogen</keyword>
<evidence type="ECO:0000256" key="10">
    <source>
        <dbReference type="ARBA" id="ARBA00022825"/>
    </source>
</evidence>
<dbReference type="Gene3D" id="3.40.50.200">
    <property type="entry name" value="Peptidase S8/S53 domain"/>
    <property type="match status" value="1"/>
</dbReference>
<dbReference type="Proteomes" id="UP000287166">
    <property type="component" value="Unassembled WGS sequence"/>
</dbReference>
<evidence type="ECO:0000313" key="19">
    <source>
        <dbReference type="EMBL" id="GBE88831.1"/>
    </source>
</evidence>
<dbReference type="CDD" id="cd11377">
    <property type="entry name" value="Pro-peptidase_S53"/>
    <property type="match status" value="1"/>
</dbReference>
<name>A0A401H341_9APHY</name>